<comment type="similarity">
    <text evidence="4">Belongs to the cyclin family.</text>
</comment>
<evidence type="ECO:0000256" key="2">
    <source>
        <dbReference type="ARBA" id="ARBA00023127"/>
    </source>
</evidence>
<dbReference type="Pfam" id="PF02984">
    <property type="entry name" value="Cyclin_C"/>
    <property type="match status" value="1"/>
</dbReference>
<dbReference type="PANTHER" id="PTHR10177">
    <property type="entry name" value="CYCLINS"/>
    <property type="match status" value="1"/>
</dbReference>
<sequence length="556" mass="63370">MKRKIKAKAIEDAVVLPSAERRRSRLGRRRRNEISPVVQNSGDDLHAAAVSEASCVSSISSLIERNPSDFGSGQSRRIITRSYYRKKQKECKICDEKPQESEKSKLKLKTENARELEDQGGNLTKSEVRRAPAFLFSENNGETVTENECSVEVDRDEISAGTSGYQNNSLENINRSEAENHSSLDNGTASVYSFESTARILETASEDASIPNIFKSGLDLTCTEKFPNDGFIRIDEADEENSFSSKIFKFASDSEFDSSEYSPSFWSYASGSQFSEKSIGDAASSPTYELFMQFKRQFRRSSHTLKACDEQKFPEVMELGLEDAEQEESYRIIRRRERRQEYVHDYAQEYHSTTDCGELVVEQRLHMVHWIIEQATIQELQKETMFLAVNLLDRFLSKGYFKTSGNLQIAGIACLTLAIRIEENQPYNSISKKTFHVGNASYSRCEVVAMEWLVQEVLDFQCFLPTLYNFLWFYLKAARSNEFIEKTAKYLAVLTLMSHQQLCYWPSTVAAGLVILASLATNQDASCNRITAIHAKEKDNHLPECIKSMEWLVKYL</sequence>
<accession>S8DG09</accession>
<dbReference type="GO" id="GO:0044772">
    <property type="term" value="P:mitotic cell cycle phase transition"/>
    <property type="evidence" value="ECO:0007669"/>
    <property type="project" value="InterPro"/>
</dbReference>
<dbReference type="Proteomes" id="UP000015453">
    <property type="component" value="Unassembled WGS sequence"/>
</dbReference>
<dbReference type="PROSITE" id="PS00292">
    <property type="entry name" value="CYCLINS"/>
    <property type="match status" value="1"/>
</dbReference>
<evidence type="ECO:0000256" key="4">
    <source>
        <dbReference type="RuleBase" id="RU000383"/>
    </source>
</evidence>
<dbReference type="EMBL" id="AUSU01009344">
    <property type="protein sequence ID" value="EPS58312.1"/>
    <property type="molecule type" value="Genomic_DNA"/>
</dbReference>
<dbReference type="OrthoDB" id="5590282at2759"/>
<dbReference type="InterPro" id="IPR004367">
    <property type="entry name" value="Cyclin_C-dom"/>
</dbReference>
<keyword evidence="7" id="KW-1185">Reference proteome</keyword>
<keyword evidence="2 4" id="KW-0195">Cyclin</keyword>
<evidence type="ECO:0000313" key="6">
    <source>
        <dbReference type="EMBL" id="EPS58312.1"/>
    </source>
</evidence>
<dbReference type="InterPro" id="IPR048258">
    <property type="entry name" value="Cyclins_cyclin-box"/>
</dbReference>
<dbReference type="Gene3D" id="1.10.472.10">
    <property type="entry name" value="Cyclin-like"/>
    <property type="match status" value="2"/>
</dbReference>
<protein>
    <recommendedName>
        <fullName evidence="5">Cyclin-like domain-containing protein</fullName>
    </recommendedName>
</protein>
<dbReference type="GO" id="GO:0051301">
    <property type="term" value="P:cell division"/>
    <property type="evidence" value="ECO:0007669"/>
    <property type="project" value="UniProtKB-KW"/>
</dbReference>
<comment type="caution">
    <text evidence="6">The sequence shown here is derived from an EMBL/GenBank/DDBJ whole genome shotgun (WGS) entry which is preliminary data.</text>
</comment>
<proteinExistence type="inferred from homology"/>
<feature type="domain" description="Cyclin-like" evidence="5">
    <location>
        <begin position="369"/>
        <end position="456"/>
    </location>
</feature>
<name>S8DG09_9LAMI</name>
<reference evidence="6 7" key="1">
    <citation type="journal article" date="2013" name="BMC Genomics">
        <title>The miniature genome of a carnivorous plant Genlisea aurea contains a low number of genes and short non-coding sequences.</title>
        <authorList>
            <person name="Leushkin E.V."/>
            <person name="Sutormin R.A."/>
            <person name="Nabieva E.R."/>
            <person name="Penin A.A."/>
            <person name="Kondrashov A.S."/>
            <person name="Logacheva M.D."/>
        </authorList>
    </citation>
    <scope>NUCLEOTIDE SEQUENCE [LARGE SCALE GENOMIC DNA]</scope>
</reference>
<evidence type="ECO:0000256" key="3">
    <source>
        <dbReference type="ARBA" id="ARBA00023306"/>
    </source>
</evidence>
<dbReference type="AlphaFoldDB" id="S8DG09"/>
<dbReference type="InterPro" id="IPR013763">
    <property type="entry name" value="Cyclin-like_dom"/>
</dbReference>
<dbReference type="SUPFAM" id="SSF47954">
    <property type="entry name" value="Cyclin-like"/>
    <property type="match status" value="2"/>
</dbReference>
<dbReference type="Pfam" id="PF00134">
    <property type="entry name" value="Cyclin_N"/>
    <property type="match status" value="1"/>
</dbReference>
<dbReference type="GO" id="GO:0016538">
    <property type="term" value="F:cyclin-dependent protein serine/threonine kinase regulator activity"/>
    <property type="evidence" value="ECO:0007669"/>
    <property type="project" value="InterPro"/>
</dbReference>
<dbReference type="InterPro" id="IPR006671">
    <property type="entry name" value="Cyclin_N"/>
</dbReference>
<organism evidence="6 7">
    <name type="scientific">Genlisea aurea</name>
    <dbReference type="NCBI Taxonomy" id="192259"/>
    <lineage>
        <taxon>Eukaryota</taxon>
        <taxon>Viridiplantae</taxon>
        <taxon>Streptophyta</taxon>
        <taxon>Embryophyta</taxon>
        <taxon>Tracheophyta</taxon>
        <taxon>Spermatophyta</taxon>
        <taxon>Magnoliopsida</taxon>
        <taxon>eudicotyledons</taxon>
        <taxon>Gunneridae</taxon>
        <taxon>Pentapetalae</taxon>
        <taxon>asterids</taxon>
        <taxon>lamiids</taxon>
        <taxon>Lamiales</taxon>
        <taxon>Lentibulariaceae</taxon>
        <taxon>Genlisea</taxon>
    </lineage>
</organism>
<dbReference type="InterPro" id="IPR036915">
    <property type="entry name" value="Cyclin-like_sf"/>
</dbReference>
<dbReference type="SMART" id="SM00385">
    <property type="entry name" value="CYCLIN"/>
    <property type="match status" value="1"/>
</dbReference>
<evidence type="ECO:0000256" key="1">
    <source>
        <dbReference type="ARBA" id="ARBA00022618"/>
    </source>
</evidence>
<keyword evidence="3" id="KW-0131">Cell cycle</keyword>
<evidence type="ECO:0000313" key="7">
    <source>
        <dbReference type="Proteomes" id="UP000015453"/>
    </source>
</evidence>
<evidence type="ECO:0000259" key="5">
    <source>
        <dbReference type="SMART" id="SM00385"/>
    </source>
</evidence>
<dbReference type="InterPro" id="IPR039361">
    <property type="entry name" value="Cyclin"/>
</dbReference>
<keyword evidence="1" id="KW-0132">Cell division</keyword>
<gene>
    <name evidence="6" type="ORF">M569_16502</name>
</gene>